<dbReference type="EMBL" id="AP024702">
    <property type="protein sequence ID" value="BCX47023.1"/>
    <property type="molecule type" value="Genomic_DNA"/>
</dbReference>
<evidence type="ECO:0000313" key="2">
    <source>
        <dbReference type="EMBL" id="BCX47023.1"/>
    </source>
</evidence>
<feature type="compositionally biased region" description="Basic and acidic residues" evidence="1">
    <location>
        <begin position="94"/>
        <end position="112"/>
    </location>
</feature>
<evidence type="ECO:0000313" key="3">
    <source>
        <dbReference type="Proteomes" id="UP001374893"/>
    </source>
</evidence>
<protein>
    <submittedName>
        <fullName evidence="2">Uncharacterized protein</fullName>
    </submittedName>
</protein>
<gene>
    <name evidence="2" type="ORF">HAHE_09310</name>
</gene>
<evidence type="ECO:0000256" key="1">
    <source>
        <dbReference type="SAM" id="MobiDB-lite"/>
    </source>
</evidence>
<dbReference type="PROSITE" id="PS51257">
    <property type="entry name" value="PROKAR_LIPOPROTEIN"/>
    <property type="match status" value="1"/>
</dbReference>
<reference evidence="2 3" key="1">
    <citation type="submission" date="2021-06" db="EMBL/GenBank/DDBJ databases">
        <title>Complete genome of Haloferula helveola possessing various polysaccharide degrading enzymes.</title>
        <authorList>
            <person name="Takami H."/>
            <person name="Huang C."/>
            <person name="Hamasaki K."/>
        </authorList>
    </citation>
    <scope>NUCLEOTIDE SEQUENCE [LARGE SCALE GENOMIC DNA]</scope>
    <source>
        <strain evidence="2 3">CN-1</strain>
    </source>
</reference>
<accession>A0ABM7RH57</accession>
<name>A0ABM7RH57_9BACT</name>
<sequence length="442" mass="48023">MKTRNLFRRATLASLAGSTVLLSSCNEDQSAEVERLTEEVEAVQGDYESEKRMREKAEESLEKVYDELSELKGELSAVKSELKSASSELARYRKREEDAEAAEEAKPSREEMAQAGREAAEKNLAARVTITGDKSTGSGVLVEEDGKTWIYFSLKTLEGNSQLQIAGSGGGELTKFGTFEIDNARGLARLEITEEVPAKLSIPGEETTETGRSTTLLTADESGSLIEGRSYGRSSDGTIRADSRISAAPAGAPVLKGDTGELFGVMVEADEEEHLLWPDNYSRRRPGAKTVIRLGGDADWSAVPVASYLEEARILSEMDRTTRLVAAFAAMSVSGNTITYGTIPDARMSVEEVLEEHSGADVVSSLKELSDWLGDKGARASASDVNKQVGRVFDEIQVLSTRQTKAFEGKRFSEAHTKEAAESLKWRKEAETALAKTINSIE</sequence>
<proteinExistence type="predicted"/>
<dbReference type="Proteomes" id="UP001374893">
    <property type="component" value="Chromosome"/>
</dbReference>
<dbReference type="RefSeq" id="WP_338689017.1">
    <property type="nucleotide sequence ID" value="NZ_AP024702.1"/>
</dbReference>
<organism evidence="2 3">
    <name type="scientific">Haloferula helveola</name>
    <dbReference type="NCBI Taxonomy" id="490095"/>
    <lineage>
        <taxon>Bacteria</taxon>
        <taxon>Pseudomonadati</taxon>
        <taxon>Verrucomicrobiota</taxon>
        <taxon>Verrucomicrobiia</taxon>
        <taxon>Verrucomicrobiales</taxon>
        <taxon>Verrucomicrobiaceae</taxon>
        <taxon>Haloferula</taxon>
    </lineage>
</organism>
<keyword evidence="3" id="KW-1185">Reference proteome</keyword>
<feature type="region of interest" description="Disordered" evidence="1">
    <location>
        <begin position="94"/>
        <end position="119"/>
    </location>
</feature>